<comment type="similarity">
    <text evidence="7">Belongs to the rhizobiaceae omp10 lipoprotein family.</text>
</comment>
<comment type="subcellular location">
    <subcellularLocation>
        <location evidence="1">Cell outer membrane</location>
        <topology evidence="1">Lipid-anchor</topology>
    </subcellularLocation>
</comment>
<comment type="caution">
    <text evidence="9">The sequence shown here is derived from an EMBL/GenBank/DDBJ whole genome shotgun (WGS) entry which is preliminary data.</text>
</comment>
<name>A0ABS0SAL2_9HYPH</name>
<evidence type="ECO:0000256" key="7">
    <source>
        <dbReference type="ARBA" id="ARBA00044505"/>
    </source>
</evidence>
<feature type="chain" id="PRO_5046662817" description="Outer membrane lipoprotein" evidence="8">
    <location>
        <begin position="21"/>
        <end position="134"/>
    </location>
</feature>
<evidence type="ECO:0000256" key="3">
    <source>
        <dbReference type="ARBA" id="ARBA00023136"/>
    </source>
</evidence>
<evidence type="ECO:0000256" key="8">
    <source>
        <dbReference type="SAM" id="SignalP"/>
    </source>
</evidence>
<evidence type="ECO:0000256" key="2">
    <source>
        <dbReference type="ARBA" id="ARBA00022729"/>
    </source>
</evidence>
<organism evidence="9 10">
    <name type="scientific">Aquamicrobium zhengzhouense</name>
    <dbReference type="NCBI Taxonomy" id="2781738"/>
    <lineage>
        <taxon>Bacteria</taxon>
        <taxon>Pseudomonadati</taxon>
        <taxon>Pseudomonadota</taxon>
        <taxon>Alphaproteobacteria</taxon>
        <taxon>Hyphomicrobiales</taxon>
        <taxon>Phyllobacteriaceae</taxon>
        <taxon>Aquamicrobium</taxon>
    </lineage>
</organism>
<evidence type="ECO:0000256" key="1">
    <source>
        <dbReference type="ARBA" id="ARBA00004459"/>
    </source>
</evidence>
<gene>
    <name evidence="9" type="ORF">IOD40_03380</name>
</gene>
<keyword evidence="2 8" id="KW-0732">Signal</keyword>
<keyword evidence="6" id="KW-0449">Lipoprotein</keyword>
<proteinExistence type="inferred from homology"/>
<keyword evidence="5" id="KW-0998">Cell outer membrane</keyword>
<reference evidence="9 10" key="1">
    <citation type="submission" date="2020-10" db="EMBL/GenBank/DDBJ databases">
        <title>Aquamicrobium zhengzhouensis sp. nov., a exopolysaccharide producing bacterium isolated from farmland soil.</title>
        <authorList>
            <person name="Wang X."/>
        </authorList>
    </citation>
    <scope>NUCLEOTIDE SEQUENCE [LARGE SCALE GENOMIC DNA]</scope>
    <source>
        <strain evidence="10">cd-1</strain>
    </source>
</reference>
<sequence>MINAGLIRVSAAAAMAVALAACQSAGPPPMRGGPSGPYVAPSSGFEGEWISTDGVAISRFISGRFETLATDTGNKLAEGSYSQVDPSTVSISVTSLIRQTTTQVNCLMATQTMLNCTGSNGSQFSLIRRSTGIS</sequence>
<feature type="signal peptide" evidence="8">
    <location>
        <begin position="1"/>
        <end position="20"/>
    </location>
</feature>
<evidence type="ECO:0008006" key="11">
    <source>
        <dbReference type="Google" id="ProtNLM"/>
    </source>
</evidence>
<keyword evidence="4" id="KW-0564">Palmitate</keyword>
<evidence type="ECO:0000256" key="5">
    <source>
        <dbReference type="ARBA" id="ARBA00023237"/>
    </source>
</evidence>
<dbReference type="RefSeq" id="WP_198474357.1">
    <property type="nucleotide sequence ID" value="NZ_JADGMQ010000002.1"/>
</dbReference>
<dbReference type="InterPro" id="IPR049857">
    <property type="entry name" value="Omp10-like"/>
</dbReference>
<protein>
    <recommendedName>
        <fullName evidence="11">Outer membrane lipoprotein</fullName>
    </recommendedName>
</protein>
<keyword evidence="10" id="KW-1185">Reference proteome</keyword>
<keyword evidence="3" id="KW-0472">Membrane</keyword>
<dbReference type="Pfam" id="PF26368">
    <property type="entry name" value="OMP10"/>
    <property type="match status" value="1"/>
</dbReference>
<evidence type="ECO:0000313" key="9">
    <source>
        <dbReference type="EMBL" id="MBI1619705.1"/>
    </source>
</evidence>
<dbReference type="EMBL" id="JADGMQ010000002">
    <property type="protein sequence ID" value="MBI1619705.1"/>
    <property type="molecule type" value="Genomic_DNA"/>
</dbReference>
<evidence type="ECO:0000313" key="10">
    <source>
        <dbReference type="Proteomes" id="UP000601789"/>
    </source>
</evidence>
<dbReference type="Proteomes" id="UP000601789">
    <property type="component" value="Unassembled WGS sequence"/>
</dbReference>
<evidence type="ECO:0000256" key="4">
    <source>
        <dbReference type="ARBA" id="ARBA00023139"/>
    </source>
</evidence>
<evidence type="ECO:0000256" key="6">
    <source>
        <dbReference type="ARBA" id="ARBA00023288"/>
    </source>
</evidence>
<accession>A0ABS0SAL2</accession>